<sequence length="125" mass="14044">MYLLSKIELYARPMKRTYLGEFEEIVLLLVASMDGEAYGVALTHKINEETDRSVRLNQVHGALHRLEEKGMVASRLGDPTPERGGRRKLLFTATAYGYRTLQDIKAVRAQLWSAVPANPKLATSL</sequence>
<dbReference type="Proteomes" id="UP001501175">
    <property type="component" value="Unassembled WGS sequence"/>
</dbReference>
<dbReference type="InterPro" id="IPR036390">
    <property type="entry name" value="WH_DNA-bd_sf"/>
</dbReference>
<evidence type="ECO:0000259" key="1">
    <source>
        <dbReference type="Pfam" id="PF03551"/>
    </source>
</evidence>
<dbReference type="Gene3D" id="1.10.10.10">
    <property type="entry name" value="Winged helix-like DNA-binding domain superfamily/Winged helix DNA-binding domain"/>
    <property type="match status" value="1"/>
</dbReference>
<dbReference type="Pfam" id="PF03551">
    <property type="entry name" value="PadR"/>
    <property type="match status" value="1"/>
</dbReference>
<dbReference type="InterPro" id="IPR036388">
    <property type="entry name" value="WH-like_DNA-bd_sf"/>
</dbReference>
<name>A0ABP8MJ47_9BACT</name>
<comment type="caution">
    <text evidence="2">The sequence shown here is derived from an EMBL/GenBank/DDBJ whole genome shotgun (WGS) entry which is preliminary data.</text>
</comment>
<accession>A0ABP8MJ47</accession>
<evidence type="ECO:0000313" key="3">
    <source>
        <dbReference type="Proteomes" id="UP001501175"/>
    </source>
</evidence>
<dbReference type="EMBL" id="BAABHD010000010">
    <property type="protein sequence ID" value="GAA4450028.1"/>
    <property type="molecule type" value="Genomic_DNA"/>
</dbReference>
<gene>
    <name evidence="2" type="ORF">GCM10023189_10040</name>
</gene>
<dbReference type="SUPFAM" id="SSF46785">
    <property type="entry name" value="Winged helix' DNA-binding domain"/>
    <property type="match status" value="1"/>
</dbReference>
<dbReference type="InterPro" id="IPR005149">
    <property type="entry name" value="Tscrpt_reg_PadR_N"/>
</dbReference>
<protein>
    <recommendedName>
        <fullName evidence="1">Transcription regulator PadR N-terminal domain-containing protein</fullName>
    </recommendedName>
</protein>
<keyword evidence="3" id="KW-1185">Reference proteome</keyword>
<evidence type="ECO:0000313" key="2">
    <source>
        <dbReference type="EMBL" id="GAA4450028.1"/>
    </source>
</evidence>
<reference evidence="3" key="1">
    <citation type="journal article" date="2019" name="Int. J. Syst. Evol. Microbiol.">
        <title>The Global Catalogue of Microorganisms (GCM) 10K type strain sequencing project: providing services to taxonomists for standard genome sequencing and annotation.</title>
        <authorList>
            <consortium name="The Broad Institute Genomics Platform"/>
            <consortium name="The Broad Institute Genome Sequencing Center for Infectious Disease"/>
            <person name="Wu L."/>
            <person name="Ma J."/>
        </authorList>
    </citation>
    <scope>NUCLEOTIDE SEQUENCE [LARGE SCALE GENOMIC DNA]</scope>
    <source>
        <strain evidence="3">JCM 17927</strain>
    </source>
</reference>
<feature type="domain" description="Transcription regulator PadR N-terminal" evidence="1">
    <location>
        <begin position="29"/>
        <end position="102"/>
    </location>
</feature>
<proteinExistence type="predicted"/>
<organism evidence="2 3">
    <name type="scientific">Nibrella saemangeumensis</name>
    <dbReference type="NCBI Taxonomy" id="1084526"/>
    <lineage>
        <taxon>Bacteria</taxon>
        <taxon>Pseudomonadati</taxon>
        <taxon>Bacteroidota</taxon>
        <taxon>Cytophagia</taxon>
        <taxon>Cytophagales</taxon>
        <taxon>Spirosomataceae</taxon>
        <taxon>Nibrella</taxon>
    </lineage>
</organism>